<dbReference type="InterPro" id="IPR001315">
    <property type="entry name" value="CARD"/>
</dbReference>
<evidence type="ECO:0000259" key="1">
    <source>
        <dbReference type="Pfam" id="PF00619"/>
    </source>
</evidence>
<organism evidence="2 3">
    <name type="scientific">Seriola dumerili</name>
    <name type="common">Greater amberjack</name>
    <name type="synonym">Caranx dumerili</name>
    <dbReference type="NCBI Taxonomy" id="41447"/>
    <lineage>
        <taxon>Eukaryota</taxon>
        <taxon>Metazoa</taxon>
        <taxon>Chordata</taxon>
        <taxon>Craniata</taxon>
        <taxon>Vertebrata</taxon>
        <taxon>Euteleostomi</taxon>
        <taxon>Actinopterygii</taxon>
        <taxon>Neopterygii</taxon>
        <taxon>Teleostei</taxon>
        <taxon>Neoteleostei</taxon>
        <taxon>Acanthomorphata</taxon>
        <taxon>Carangaria</taxon>
        <taxon>Carangiformes</taxon>
        <taxon>Carangidae</taxon>
        <taxon>Seriola</taxon>
    </lineage>
</organism>
<accession>A0A3B4U090</accession>
<dbReference type="SUPFAM" id="SSF47986">
    <property type="entry name" value="DEATH domain"/>
    <property type="match status" value="1"/>
</dbReference>
<dbReference type="Gene3D" id="1.10.533.10">
    <property type="entry name" value="Death Domain, Fas"/>
    <property type="match status" value="1"/>
</dbReference>
<sequence length="142" mass="17045">MDMLKSKQSQLCMWLSADPDYILQQCVDMLSVKEFRDIQKQSSDLEKMRLLLKITIEKGRNACQSFSDILRQHQAHYQQLQQLFSPNAQGKDQSVKRLKSERQRYTRSDIYIYIFFFYLSRATRRRISSHGFHDDNQLISWK</sequence>
<name>A0A3B4U090_SERDU</name>
<evidence type="ECO:0000313" key="3">
    <source>
        <dbReference type="Proteomes" id="UP000261420"/>
    </source>
</evidence>
<reference evidence="2" key="1">
    <citation type="submission" date="2025-08" db="UniProtKB">
        <authorList>
            <consortium name="Ensembl"/>
        </authorList>
    </citation>
    <scope>IDENTIFICATION</scope>
</reference>
<dbReference type="AlphaFoldDB" id="A0A3B4U090"/>
<protein>
    <recommendedName>
        <fullName evidence="1">CARD domain-containing protein</fullName>
    </recommendedName>
</protein>
<dbReference type="InterPro" id="IPR011029">
    <property type="entry name" value="DEATH-like_dom_sf"/>
</dbReference>
<feature type="domain" description="CARD" evidence="1">
    <location>
        <begin position="2"/>
        <end position="79"/>
    </location>
</feature>
<dbReference type="OMA" id="ETFWDIL"/>
<dbReference type="GO" id="GO:0042981">
    <property type="term" value="P:regulation of apoptotic process"/>
    <property type="evidence" value="ECO:0007669"/>
    <property type="project" value="InterPro"/>
</dbReference>
<keyword evidence="3" id="KW-1185">Reference proteome</keyword>
<reference evidence="2" key="2">
    <citation type="submission" date="2025-09" db="UniProtKB">
        <authorList>
            <consortium name="Ensembl"/>
        </authorList>
    </citation>
    <scope>IDENTIFICATION</scope>
</reference>
<dbReference type="STRING" id="41447.ENSSDUP00000011628"/>
<dbReference type="Ensembl" id="ENSSDUT00000011845.1">
    <property type="protein sequence ID" value="ENSSDUP00000011628.1"/>
    <property type="gene ID" value="ENSSDUG00000008481.1"/>
</dbReference>
<dbReference type="CDD" id="cd01671">
    <property type="entry name" value="CARD"/>
    <property type="match status" value="1"/>
</dbReference>
<dbReference type="Pfam" id="PF00619">
    <property type="entry name" value="CARD"/>
    <property type="match status" value="1"/>
</dbReference>
<dbReference type="Proteomes" id="UP000261420">
    <property type="component" value="Unplaced"/>
</dbReference>
<proteinExistence type="predicted"/>
<evidence type="ECO:0000313" key="2">
    <source>
        <dbReference type="Ensembl" id="ENSSDUP00000011628.1"/>
    </source>
</evidence>
<dbReference type="GeneTree" id="ENSGT00940000182362"/>